<keyword evidence="1" id="KW-1015">Disulfide bond</keyword>
<evidence type="ECO:0000313" key="5">
    <source>
        <dbReference type="Proteomes" id="UP000762676"/>
    </source>
</evidence>
<feature type="domain" description="CUB" evidence="3">
    <location>
        <begin position="34"/>
        <end position="158"/>
    </location>
</feature>
<evidence type="ECO:0000256" key="2">
    <source>
        <dbReference type="PROSITE-ProRule" id="PRU00059"/>
    </source>
</evidence>
<gene>
    <name evidence="4" type="ORF">ElyMa_003530000</name>
</gene>
<dbReference type="InterPro" id="IPR000859">
    <property type="entry name" value="CUB_dom"/>
</dbReference>
<dbReference type="Gene3D" id="2.60.120.290">
    <property type="entry name" value="Spermadhesin, CUB domain"/>
    <property type="match status" value="1"/>
</dbReference>
<dbReference type="EMBL" id="BMAT01007235">
    <property type="protein sequence ID" value="GFR60410.1"/>
    <property type="molecule type" value="Genomic_DNA"/>
</dbReference>
<name>A0AAV4EI12_9GAST</name>
<evidence type="ECO:0000313" key="4">
    <source>
        <dbReference type="EMBL" id="GFR60410.1"/>
    </source>
</evidence>
<dbReference type="SUPFAM" id="SSF49854">
    <property type="entry name" value="Spermadhesin, CUB domain"/>
    <property type="match status" value="1"/>
</dbReference>
<comment type="caution">
    <text evidence="2">Lacks conserved residue(s) required for the propagation of feature annotation.</text>
</comment>
<dbReference type="PROSITE" id="PS01180">
    <property type="entry name" value="CUB"/>
    <property type="match status" value="1"/>
</dbReference>
<dbReference type="InterPro" id="IPR035914">
    <property type="entry name" value="Sperma_CUB_dom_sf"/>
</dbReference>
<protein>
    <recommendedName>
        <fullName evidence="3">CUB domain-containing protein</fullName>
    </recommendedName>
</protein>
<sequence>MNRTIYKTSFCCPMSSGSTISVIRLLAHLPDARCVATGRLASFQIITFGKAQDTTIESKSFPGRYPMGLNVTWSWSVTSGYWGVVFLDFDLDLGMDGYGDEDRLEISDGYRTPTFHTTRNPPVVPYRSRGAELLVRFISDTQTGTKDFRGFQLRILYGKTEPELNRKISLAEVAKEERRQNKETKE</sequence>
<evidence type="ECO:0000256" key="1">
    <source>
        <dbReference type="ARBA" id="ARBA00023157"/>
    </source>
</evidence>
<keyword evidence="5" id="KW-1185">Reference proteome</keyword>
<organism evidence="4 5">
    <name type="scientific">Elysia marginata</name>
    <dbReference type="NCBI Taxonomy" id="1093978"/>
    <lineage>
        <taxon>Eukaryota</taxon>
        <taxon>Metazoa</taxon>
        <taxon>Spiralia</taxon>
        <taxon>Lophotrochozoa</taxon>
        <taxon>Mollusca</taxon>
        <taxon>Gastropoda</taxon>
        <taxon>Heterobranchia</taxon>
        <taxon>Euthyneura</taxon>
        <taxon>Panpulmonata</taxon>
        <taxon>Sacoglossa</taxon>
        <taxon>Placobranchoidea</taxon>
        <taxon>Plakobranchidae</taxon>
        <taxon>Elysia</taxon>
    </lineage>
</organism>
<dbReference type="Pfam" id="PF00431">
    <property type="entry name" value="CUB"/>
    <property type="match status" value="1"/>
</dbReference>
<dbReference type="AlphaFoldDB" id="A0AAV4EI12"/>
<dbReference type="Proteomes" id="UP000762676">
    <property type="component" value="Unassembled WGS sequence"/>
</dbReference>
<proteinExistence type="predicted"/>
<accession>A0AAV4EI12</accession>
<evidence type="ECO:0000259" key="3">
    <source>
        <dbReference type="PROSITE" id="PS01180"/>
    </source>
</evidence>
<reference evidence="4 5" key="1">
    <citation type="journal article" date="2021" name="Elife">
        <title>Chloroplast acquisition without the gene transfer in kleptoplastic sea slugs, Plakobranchus ocellatus.</title>
        <authorList>
            <person name="Maeda T."/>
            <person name="Takahashi S."/>
            <person name="Yoshida T."/>
            <person name="Shimamura S."/>
            <person name="Takaki Y."/>
            <person name="Nagai Y."/>
            <person name="Toyoda A."/>
            <person name="Suzuki Y."/>
            <person name="Arimoto A."/>
            <person name="Ishii H."/>
            <person name="Satoh N."/>
            <person name="Nishiyama T."/>
            <person name="Hasebe M."/>
            <person name="Maruyama T."/>
            <person name="Minagawa J."/>
            <person name="Obokata J."/>
            <person name="Shigenobu S."/>
        </authorList>
    </citation>
    <scope>NUCLEOTIDE SEQUENCE [LARGE SCALE GENOMIC DNA]</scope>
</reference>
<dbReference type="CDD" id="cd00041">
    <property type="entry name" value="CUB"/>
    <property type="match status" value="1"/>
</dbReference>
<feature type="non-terminal residue" evidence="4">
    <location>
        <position position="186"/>
    </location>
</feature>
<dbReference type="SMART" id="SM00042">
    <property type="entry name" value="CUB"/>
    <property type="match status" value="1"/>
</dbReference>
<comment type="caution">
    <text evidence="4">The sequence shown here is derived from an EMBL/GenBank/DDBJ whole genome shotgun (WGS) entry which is preliminary data.</text>
</comment>